<evidence type="ECO:0000256" key="4">
    <source>
        <dbReference type="ARBA" id="ARBA00022729"/>
    </source>
</evidence>
<evidence type="ECO:0000256" key="9">
    <source>
        <dbReference type="RuleBase" id="RU361174"/>
    </source>
</evidence>
<keyword evidence="3" id="KW-0858">Xylan degradation</keyword>
<evidence type="ECO:0000256" key="2">
    <source>
        <dbReference type="ARBA" id="ARBA00007495"/>
    </source>
</evidence>
<comment type="caution">
    <text evidence="12">The sequence shown here is derived from an EMBL/GenBank/DDBJ whole genome shotgun (WGS) entry which is preliminary data.</text>
</comment>
<dbReference type="InterPro" id="IPR001000">
    <property type="entry name" value="GH10_dom"/>
</dbReference>
<evidence type="ECO:0000256" key="3">
    <source>
        <dbReference type="ARBA" id="ARBA00022651"/>
    </source>
</evidence>
<comment type="similarity">
    <text evidence="2 9">Belongs to the glycosyl hydrolase 10 (cellulase F) family.</text>
</comment>
<dbReference type="SUPFAM" id="SSF51445">
    <property type="entry name" value="(Trans)glycosidases"/>
    <property type="match status" value="1"/>
</dbReference>
<evidence type="ECO:0000313" key="13">
    <source>
        <dbReference type="Proteomes" id="UP001500767"/>
    </source>
</evidence>
<dbReference type="EC" id="3.2.1.8" evidence="9"/>
<dbReference type="Gene3D" id="3.20.20.80">
    <property type="entry name" value="Glycosidases"/>
    <property type="match status" value="1"/>
</dbReference>
<dbReference type="PRINTS" id="PR00134">
    <property type="entry name" value="GLHYDRLASE10"/>
</dbReference>
<dbReference type="PROSITE" id="PS51318">
    <property type="entry name" value="TAT"/>
    <property type="match status" value="1"/>
</dbReference>
<keyword evidence="4 10" id="KW-0732">Signal</keyword>
<evidence type="ECO:0000256" key="6">
    <source>
        <dbReference type="ARBA" id="ARBA00023277"/>
    </source>
</evidence>
<name>A0ABP6X7Z0_9ACTN</name>
<keyword evidence="6 9" id="KW-0119">Carbohydrate metabolism</keyword>
<evidence type="ECO:0000256" key="5">
    <source>
        <dbReference type="ARBA" id="ARBA00022801"/>
    </source>
</evidence>
<evidence type="ECO:0000256" key="1">
    <source>
        <dbReference type="ARBA" id="ARBA00000681"/>
    </source>
</evidence>
<dbReference type="Proteomes" id="UP001500767">
    <property type="component" value="Unassembled WGS sequence"/>
</dbReference>
<feature type="domain" description="GH10" evidence="11">
    <location>
        <begin position="34"/>
        <end position="356"/>
    </location>
</feature>
<dbReference type="Pfam" id="PF00331">
    <property type="entry name" value="Glyco_hydro_10"/>
    <property type="match status" value="1"/>
</dbReference>
<keyword evidence="13" id="KW-1185">Reference proteome</keyword>
<feature type="chain" id="PRO_5045981703" description="Beta-xylanase" evidence="10">
    <location>
        <begin position="31"/>
        <end position="366"/>
    </location>
</feature>
<dbReference type="PROSITE" id="PS51760">
    <property type="entry name" value="GH10_2"/>
    <property type="match status" value="1"/>
</dbReference>
<keyword evidence="8 9" id="KW-0624">Polysaccharide degradation</keyword>
<comment type="catalytic activity">
    <reaction evidence="1 9">
        <text>Endohydrolysis of (1-&gt;4)-beta-D-xylosidic linkages in xylans.</text>
        <dbReference type="EC" id="3.2.1.8"/>
    </reaction>
</comment>
<accession>A0ABP6X7Z0</accession>
<evidence type="ECO:0000259" key="11">
    <source>
        <dbReference type="PROSITE" id="PS51760"/>
    </source>
</evidence>
<keyword evidence="5 9" id="KW-0378">Hydrolase</keyword>
<feature type="signal peptide" evidence="10">
    <location>
        <begin position="1"/>
        <end position="30"/>
    </location>
</feature>
<dbReference type="SMART" id="SM00633">
    <property type="entry name" value="Glyco_10"/>
    <property type="match status" value="1"/>
</dbReference>
<dbReference type="PANTHER" id="PTHR31490:SF88">
    <property type="entry name" value="BETA-XYLANASE"/>
    <property type="match status" value="1"/>
</dbReference>
<dbReference type="EMBL" id="BAAAYR010000001">
    <property type="protein sequence ID" value="GAA3562452.1"/>
    <property type="molecule type" value="Genomic_DNA"/>
</dbReference>
<organism evidence="12 13">
    <name type="scientific">Microlunatus spumicola</name>
    <dbReference type="NCBI Taxonomy" id="81499"/>
    <lineage>
        <taxon>Bacteria</taxon>
        <taxon>Bacillati</taxon>
        <taxon>Actinomycetota</taxon>
        <taxon>Actinomycetes</taxon>
        <taxon>Propionibacteriales</taxon>
        <taxon>Propionibacteriaceae</taxon>
        <taxon>Microlunatus</taxon>
    </lineage>
</organism>
<protein>
    <recommendedName>
        <fullName evidence="9">Beta-xylanase</fullName>
        <ecNumber evidence="9">3.2.1.8</ecNumber>
    </recommendedName>
</protein>
<keyword evidence="7 9" id="KW-0326">Glycosidase</keyword>
<sequence length="366" mass="40245">MSLRRTCLGLLTAGALTSALLAGGMPAAGAATGDAPTKTLKQLAKPTGVRVGTAVDMAALADDATYSKAVAAQFNTVTPENVMKWEVVEPERGKLDFTEADKLVAFAKAHKQKVRGHTLVWHSQVPAWLTEGVEDGSIDKKQLRKILKRHVQDEVGHFKGEIWAWDVVNEAFEDDGTGNLRDSLWLRELGPGYIADAFRWAHKADPKAILFYNDYNTEGINAKSNAVYKLVKELKSEGVPIEGYGVQGHLSTDYGLPEDMEANLHRFGKLGLKTAVTEADVRITLPASPAEVQAQDNGYSYMLQSCLLEKSCISFTVWGFTDKYSWIPGVFPGEGQANLYDENYQPKSAYEVVQRDLRLAKGIKKH</sequence>
<evidence type="ECO:0000256" key="10">
    <source>
        <dbReference type="SAM" id="SignalP"/>
    </source>
</evidence>
<reference evidence="13" key="1">
    <citation type="journal article" date="2019" name="Int. J. Syst. Evol. Microbiol.">
        <title>The Global Catalogue of Microorganisms (GCM) 10K type strain sequencing project: providing services to taxonomists for standard genome sequencing and annotation.</title>
        <authorList>
            <consortium name="The Broad Institute Genomics Platform"/>
            <consortium name="The Broad Institute Genome Sequencing Center for Infectious Disease"/>
            <person name="Wu L."/>
            <person name="Ma J."/>
        </authorList>
    </citation>
    <scope>NUCLEOTIDE SEQUENCE [LARGE SCALE GENOMIC DNA]</scope>
    <source>
        <strain evidence="13">JCM 16540</strain>
    </source>
</reference>
<dbReference type="InterPro" id="IPR006311">
    <property type="entry name" value="TAT_signal"/>
</dbReference>
<dbReference type="PANTHER" id="PTHR31490">
    <property type="entry name" value="GLYCOSYL HYDROLASE"/>
    <property type="match status" value="1"/>
</dbReference>
<evidence type="ECO:0000256" key="7">
    <source>
        <dbReference type="ARBA" id="ARBA00023295"/>
    </source>
</evidence>
<proteinExistence type="inferred from homology"/>
<evidence type="ECO:0000313" key="12">
    <source>
        <dbReference type="EMBL" id="GAA3562452.1"/>
    </source>
</evidence>
<dbReference type="RefSeq" id="WP_204911332.1">
    <property type="nucleotide sequence ID" value="NZ_BAAAYR010000001.1"/>
</dbReference>
<evidence type="ECO:0000256" key="8">
    <source>
        <dbReference type="ARBA" id="ARBA00023326"/>
    </source>
</evidence>
<dbReference type="InterPro" id="IPR017853">
    <property type="entry name" value="GH"/>
</dbReference>
<gene>
    <name evidence="12" type="ORF">GCM10022197_17600</name>
</gene>
<dbReference type="InterPro" id="IPR044846">
    <property type="entry name" value="GH10"/>
</dbReference>